<protein>
    <submittedName>
        <fullName evidence="2">Uncharacterized protein</fullName>
    </submittedName>
</protein>
<evidence type="ECO:0000313" key="2">
    <source>
        <dbReference type="EMBL" id="CAD8888889.1"/>
    </source>
</evidence>
<proteinExistence type="predicted"/>
<accession>A0A7S1BKN5</accession>
<dbReference type="EMBL" id="HBFR01022407">
    <property type="protein sequence ID" value="CAD8888889.1"/>
    <property type="molecule type" value="Transcribed_RNA"/>
</dbReference>
<dbReference type="AlphaFoldDB" id="A0A7S1BKN5"/>
<feature type="compositionally biased region" description="Polar residues" evidence="1">
    <location>
        <begin position="19"/>
        <end position="32"/>
    </location>
</feature>
<feature type="region of interest" description="Disordered" evidence="1">
    <location>
        <begin position="1"/>
        <end position="103"/>
    </location>
</feature>
<evidence type="ECO:0000256" key="1">
    <source>
        <dbReference type="SAM" id="MobiDB-lite"/>
    </source>
</evidence>
<sequence length="136" mass="15406">MHPHPGHEGTPYWVERGGPTSQVDRPTGSRNTKSPHRAVHATARQVRCTRAEFSETGAERQSAGHAVPHDRRQSAALRIRRSVPSNRARPSPSDARVGPEERRRHVVLRVRRAAPKMRRWARHLPRSAADVPVHRE</sequence>
<organism evidence="2">
    <name type="scientific">Corethron hystrix</name>
    <dbReference type="NCBI Taxonomy" id="216773"/>
    <lineage>
        <taxon>Eukaryota</taxon>
        <taxon>Sar</taxon>
        <taxon>Stramenopiles</taxon>
        <taxon>Ochrophyta</taxon>
        <taxon>Bacillariophyta</taxon>
        <taxon>Coscinodiscophyceae</taxon>
        <taxon>Corethrophycidae</taxon>
        <taxon>Corethrales</taxon>
        <taxon>Corethraceae</taxon>
        <taxon>Corethron</taxon>
    </lineage>
</organism>
<name>A0A7S1BKN5_9STRA</name>
<reference evidence="2" key="1">
    <citation type="submission" date="2021-01" db="EMBL/GenBank/DDBJ databases">
        <authorList>
            <person name="Corre E."/>
            <person name="Pelletier E."/>
            <person name="Niang G."/>
            <person name="Scheremetjew M."/>
            <person name="Finn R."/>
            <person name="Kale V."/>
            <person name="Holt S."/>
            <person name="Cochrane G."/>
            <person name="Meng A."/>
            <person name="Brown T."/>
            <person name="Cohen L."/>
        </authorList>
    </citation>
    <scope>NUCLEOTIDE SEQUENCE</scope>
    <source>
        <strain evidence="2">308</strain>
    </source>
</reference>
<gene>
    <name evidence="2" type="ORF">CHYS00102_LOCUS16089</name>
</gene>